<dbReference type="KEGG" id="ntp:CRH09_31515"/>
<evidence type="ECO:0000313" key="2">
    <source>
        <dbReference type="EMBL" id="ATL70043.1"/>
    </source>
</evidence>
<organism evidence="2 3">
    <name type="scientific">Nocardia terpenica</name>
    <dbReference type="NCBI Taxonomy" id="455432"/>
    <lineage>
        <taxon>Bacteria</taxon>
        <taxon>Bacillati</taxon>
        <taxon>Actinomycetota</taxon>
        <taxon>Actinomycetes</taxon>
        <taxon>Mycobacteriales</taxon>
        <taxon>Nocardiaceae</taxon>
        <taxon>Nocardia</taxon>
    </lineage>
</organism>
<dbReference type="AlphaFoldDB" id="A0A291RRE0"/>
<sequence length="76" mass="8680">MKEAMESDHDGTPDNTADRDDPPVAEWTAKMIAAAERAGYRLHPDSNPPHTLLWQRVSDEPTTEPVWIDDLPDWLR</sequence>
<gene>
    <name evidence="2" type="ORF">CRH09_31515</name>
</gene>
<evidence type="ECO:0000256" key="1">
    <source>
        <dbReference type="SAM" id="MobiDB-lite"/>
    </source>
</evidence>
<protein>
    <submittedName>
        <fullName evidence="2">Uncharacterized protein</fullName>
    </submittedName>
</protein>
<accession>A0A291RRE0</accession>
<reference evidence="2 3" key="1">
    <citation type="submission" date="2017-10" db="EMBL/GenBank/DDBJ databases">
        <title>Comparative genomics between pathogenic Norcardia.</title>
        <authorList>
            <person name="Zeng L."/>
        </authorList>
    </citation>
    <scope>NUCLEOTIDE SEQUENCE [LARGE SCALE GENOMIC DNA]</scope>
    <source>
        <strain evidence="2 3">NC_YFY_NT001</strain>
    </source>
</reference>
<proteinExistence type="predicted"/>
<dbReference type="EMBL" id="CP023778">
    <property type="protein sequence ID" value="ATL70043.1"/>
    <property type="molecule type" value="Genomic_DNA"/>
</dbReference>
<feature type="region of interest" description="Disordered" evidence="1">
    <location>
        <begin position="1"/>
        <end position="24"/>
    </location>
</feature>
<feature type="compositionally biased region" description="Basic and acidic residues" evidence="1">
    <location>
        <begin position="1"/>
        <end position="22"/>
    </location>
</feature>
<evidence type="ECO:0000313" key="3">
    <source>
        <dbReference type="Proteomes" id="UP000221961"/>
    </source>
</evidence>
<name>A0A291RRE0_9NOCA</name>
<dbReference type="Proteomes" id="UP000221961">
    <property type="component" value="Chromosome"/>
</dbReference>